<dbReference type="SUPFAM" id="SSF55031">
    <property type="entry name" value="Bacterial exopeptidase dimerisation domain"/>
    <property type="match status" value="1"/>
</dbReference>
<dbReference type="InterPro" id="IPR011650">
    <property type="entry name" value="Peptidase_M20_dimer"/>
</dbReference>
<sequence>MKKINDWVKKNNQLLLDTYASLHELAEVSWKEENTRNFLCSQLDKIGVSYETFEGHYGIVVTWKGVSEAGPTIALRTDMDALWQNVNGEWKANHSCGHDAHMTIALNTIRCLKEINFQPENGCFKVIFQPAEESGNGAKALIKNGVIEDIDYLLGIHVRPINELRFNEVSPAIYHGAAAMLKGTIKGLQAHGARPNQGINVVDSLGAIIAAVNAVKVDPTVPSSAKVTQVRAGGDSINIIPDEAEFSIDMRAQTNEAMDWLVERVIKAVQSGGEANGATVHINIGAQMAAAKPNRLMETIVGSAIKDVLGEKSLAASPVTPGGEDFHFYPKEKPNLQATMIGLGTDLEPGLHHPNMKFNLQAIGNGVAVVTASIIKLFEKAGKQGKA</sequence>
<keyword evidence="1" id="KW-0464">Manganese</keyword>
<proteinExistence type="predicted"/>
<dbReference type="PANTHER" id="PTHR11014:SF122">
    <property type="entry name" value="AMIDOHYDROLASE AMHX"/>
    <property type="match status" value="1"/>
</dbReference>
<dbReference type="InterPro" id="IPR017439">
    <property type="entry name" value="Amidohydrolase"/>
</dbReference>
<feature type="binding site" evidence="1">
    <location>
        <position position="96"/>
    </location>
    <ligand>
        <name>Mn(2+)</name>
        <dbReference type="ChEBI" id="CHEBI:29035"/>
        <label>2</label>
    </ligand>
</feature>
<dbReference type="InterPro" id="IPR002933">
    <property type="entry name" value="Peptidase_M20"/>
</dbReference>
<dbReference type="InterPro" id="IPR036264">
    <property type="entry name" value="Bact_exopeptidase_dim_dom"/>
</dbReference>
<comment type="cofactor">
    <cofactor evidence="1">
        <name>Mn(2+)</name>
        <dbReference type="ChEBI" id="CHEBI:29035"/>
    </cofactor>
    <text evidence="1">The Mn(2+) ion enhances activity.</text>
</comment>
<dbReference type="GO" id="GO:0016787">
    <property type="term" value="F:hydrolase activity"/>
    <property type="evidence" value="ECO:0007669"/>
    <property type="project" value="UniProtKB-KW"/>
</dbReference>
<dbReference type="STRING" id="889306.KP78_10770"/>
<accession>A0A0C2S6F8</accession>
<evidence type="ECO:0000259" key="2">
    <source>
        <dbReference type="Pfam" id="PF07687"/>
    </source>
</evidence>
<dbReference type="Gene3D" id="3.30.70.360">
    <property type="match status" value="1"/>
</dbReference>
<evidence type="ECO:0000313" key="4">
    <source>
        <dbReference type="Proteomes" id="UP000031938"/>
    </source>
</evidence>
<dbReference type="Pfam" id="PF07687">
    <property type="entry name" value="M20_dimer"/>
    <property type="match status" value="1"/>
</dbReference>
<protein>
    <submittedName>
        <fullName evidence="3">Amidohydrolase</fullName>
    </submittedName>
</protein>
<dbReference type="InterPro" id="IPR037484">
    <property type="entry name" value="AmhX-like"/>
</dbReference>
<dbReference type="GO" id="GO:0046872">
    <property type="term" value="F:metal ion binding"/>
    <property type="evidence" value="ECO:0007669"/>
    <property type="project" value="UniProtKB-KW"/>
</dbReference>
<organism evidence="3 4">
    <name type="scientific">Jeotgalibacillus soli</name>
    <dbReference type="NCBI Taxonomy" id="889306"/>
    <lineage>
        <taxon>Bacteria</taxon>
        <taxon>Bacillati</taxon>
        <taxon>Bacillota</taxon>
        <taxon>Bacilli</taxon>
        <taxon>Bacillales</taxon>
        <taxon>Caryophanaceae</taxon>
        <taxon>Jeotgalibacillus</taxon>
    </lineage>
</organism>
<dbReference type="PATRIC" id="fig|889306.3.peg.1083"/>
<feature type="binding site" evidence="1">
    <location>
        <position position="157"/>
    </location>
    <ligand>
        <name>Mn(2+)</name>
        <dbReference type="ChEBI" id="CHEBI:29035"/>
        <label>2</label>
    </ligand>
</feature>
<feature type="domain" description="Peptidase M20 dimerisation" evidence="2">
    <location>
        <begin position="180"/>
        <end position="271"/>
    </location>
</feature>
<dbReference type="PIRSF" id="PIRSF005962">
    <property type="entry name" value="Pept_M20D_amidohydro"/>
    <property type="match status" value="1"/>
</dbReference>
<dbReference type="Pfam" id="PF01546">
    <property type="entry name" value="Peptidase_M20"/>
    <property type="match status" value="1"/>
</dbReference>
<keyword evidence="3" id="KW-0378">Hydrolase</keyword>
<dbReference type="AlphaFoldDB" id="A0A0C2S6F8"/>
<dbReference type="NCBIfam" id="TIGR01891">
    <property type="entry name" value="amidohydrolases"/>
    <property type="match status" value="1"/>
</dbReference>
<dbReference type="CDD" id="cd08018">
    <property type="entry name" value="M20_Acy1_amhX-like"/>
    <property type="match status" value="1"/>
</dbReference>
<dbReference type="EMBL" id="JXRP01000009">
    <property type="protein sequence ID" value="KIL49609.1"/>
    <property type="molecule type" value="Genomic_DNA"/>
</dbReference>
<feature type="binding site" evidence="1">
    <location>
        <position position="98"/>
    </location>
    <ligand>
        <name>Mn(2+)</name>
        <dbReference type="ChEBI" id="CHEBI:29035"/>
        <label>2</label>
    </ligand>
</feature>
<feature type="binding site" evidence="1">
    <location>
        <position position="133"/>
    </location>
    <ligand>
        <name>Mn(2+)</name>
        <dbReference type="ChEBI" id="CHEBI:29035"/>
        <label>2</label>
    </ligand>
</feature>
<reference evidence="3 4" key="1">
    <citation type="submission" date="2015-01" db="EMBL/GenBank/DDBJ databases">
        <title>Genome sequencing of Jeotgalibacillus soli.</title>
        <authorList>
            <person name="Goh K.M."/>
            <person name="Chan K.-G."/>
            <person name="Yaakop A.S."/>
            <person name="Ee R."/>
            <person name="Gan H.M."/>
            <person name="Chan C.S."/>
        </authorList>
    </citation>
    <scope>NUCLEOTIDE SEQUENCE [LARGE SCALE GENOMIC DNA]</scope>
    <source>
        <strain evidence="3 4">P9</strain>
    </source>
</reference>
<dbReference type="OrthoDB" id="2416606at2"/>
<keyword evidence="1" id="KW-0479">Metal-binding</keyword>
<dbReference type="Proteomes" id="UP000031938">
    <property type="component" value="Unassembled WGS sequence"/>
</dbReference>
<name>A0A0C2S6F8_9BACL</name>
<dbReference type="SUPFAM" id="SSF53187">
    <property type="entry name" value="Zn-dependent exopeptidases"/>
    <property type="match status" value="1"/>
</dbReference>
<dbReference type="PANTHER" id="PTHR11014">
    <property type="entry name" value="PEPTIDASE M20 FAMILY MEMBER"/>
    <property type="match status" value="1"/>
</dbReference>
<evidence type="ECO:0000313" key="3">
    <source>
        <dbReference type="EMBL" id="KIL49609.1"/>
    </source>
</evidence>
<evidence type="ECO:0000256" key="1">
    <source>
        <dbReference type="PIRSR" id="PIRSR005962-1"/>
    </source>
</evidence>
<gene>
    <name evidence="3" type="ORF">KP78_10770</name>
</gene>
<keyword evidence="4" id="KW-1185">Reference proteome</keyword>
<feature type="binding site" evidence="1">
    <location>
        <position position="352"/>
    </location>
    <ligand>
        <name>Mn(2+)</name>
        <dbReference type="ChEBI" id="CHEBI:29035"/>
        <label>2</label>
    </ligand>
</feature>
<dbReference type="Gene3D" id="3.40.630.10">
    <property type="entry name" value="Zn peptidases"/>
    <property type="match status" value="1"/>
</dbReference>
<comment type="caution">
    <text evidence="3">The sequence shown here is derived from an EMBL/GenBank/DDBJ whole genome shotgun (WGS) entry which is preliminary data.</text>
</comment>